<evidence type="ECO:0000313" key="9">
    <source>
        <dbReference type="EMBL" id="RBQ29160.1"/>
    </source>
</evidence>
<protein>
    <submittedName>
        <fullName evidence="9">Biopolymer transporter ExbD</fullName>
    </submittedName>
</protein>
<keyword evidence="7" id="KW-0813">Transport</keyword>
<gene>
    <name evidence="9" type="ORF">CRU91_06130</name>
</gene>
<dbReference type="RefSeq" id="WP_113894341.1">
    <property type="nucleotide sequence ID" value="NZ_CP182882.1"/>
</dbReference>
<keyword evidence="4 7" id="KW-0812">Transmembrane</keyword>
<keyword evidence="5 8" id="KW-1133">Transmembrane helix</keyword>
<comment type="similarity">
    <text evidence="2 7">Belongs to the ExbD/TolR family.</text>
</comment>
<keyword evidence="7" id="KW-0653">Protein transport</keyword>
<evidence type="ECO:0000256" key="5">
    <source>
        <dbReference type="ARBA" id="ARBA00022989"/>
    </source>
</evidence>
<dbReference type="GO" id="GO:0015031">
    <property type="term" value="P:protein transport"/>
    <property type="evidence" value="ECO:0007669"/>
    <property type="project" value="UniProtKB-KW"/>
</dbReference>
<name>A0A366MU57_9BACT</name>
<dbReference type="Proteomes" id="UP000252669">
    <property type="component" value="Unassembled WGS sequence"/>
</dbReference>
<evidence type="ECO:0000313" key="10">
    <source>
        <dbReference type="Proteomes" id="UP000252669"/>
    </source>
</evidence>
<keyword evidence="10" id="KW-1185">Reference proteome</keyword>
<organism evidence="9 10">
    <name type="scientific">Aliarcobacter vitoriensis</name>
    <dbReference type="NCBI Taxonomy" id="2011099"/>
    <lineage>
        <taxon>Bacteria</taxon>
        <taxon>Pseudomonadati</taxon>
        <taxon>Campylobacterota</taxon>
        <taxon>Epsilonproteobacteria</taxon>
        <taxon>Campylobacterales</taxon>
        <taxon>Arcobacteraceae</taxon>
        <taxon>Aliarcobacter</taxon>
    </lineage>
</organism>
<dbReference type="AlphaFoldDB" id="A0A366MU57"/>
<dbReference type="Gene3D" id="3.30.420.270">
    <property type="match status" value="1"/>
</dbReference>
<reference evidence="9 10" key="1">
    <citation type="submission" date="2017-10" db="EMBL/GenBank/DDBJ databases">
        <title>Genomics of the genus Arcobacter.</title>
        <authorList>
            <person name="Perez-Cataluna A."/>
            <person name="Figueras M.J."/>
        </authorList>
    </citation>
    <scope>NUCLEOTIDE SEQUENCE [LARGE SCALE GENOMIC DNA]</scope>
    <source>
        <strain evidence="9 10">CECT 9230</strain>
    </source>
</reference>
<keyword evidence="6 8" id="KW-0472">Membrane</keyword>
<dbReference type="PANTHER" id="PTHR30558:SF3">
    <property type="entry name" value="BIOPOLYMER TRANSPORT PROTEIN EXBD-RELATED"/>
    <property type="match status" value="1"/>
</dbReference>
<proteinExistence type="inferred from homology"/>
<dbReference type="Pfam" id="PF02472">
    <property type="entry name" value="ExbD"/>
    <property type="match status" value="1"/>
</dbReference>
<dbReference type="InterPro" id="IPR003400">
    <property type="entry name" value="ExbD"/>
</dbReference>
<comment type="subcellular location">
    <subcellularLocation>
        <location evidence="1">Cell membrane</location>
        <topology evidence="1">Single-pass membrane protein</topology>
    </subcellularLocation>
    <subcellularLocation>
        <location evidence="7">Cell membrane</location>
        <topology evidence="7">Single-pass type II membrane protein</topology>
    </subcellularLocation>
</comment>
<sequence>MKRREPLGLDLTPVIDVVFILLIFFIVTTVFKKEELALMLDLPSSDAQTIQIKEEQVFIELSENKLAIKGIEVSFESLEDNLKAIKNKENAVIVRIDKKVPYERVVKVLDLLQKYSLNNLALVTNEEKK</sequence>
<feature type="transmembrane region" description="Helical" evidence="8">
    <location>
        <begin position="12"/>
        <end position="31"/>
    </location>
</feature>
<evidence type="ECO:0000256" key="3">
    <source>
        <dbReference type="ARBA" id="ARBA00022475"/>
    </source>
</evidence>
<evidence type="ECO:0000256" key="6">
    <source>
        <dbReference type="ARBA" id="ARBA00023136"/>
    </source>
</evidence>
<evidence type="ECO:0000256" key="2">
    <source>
        <dbReference type="ARBA" id="ARBA00005811"/>
    </source>
</evidence>
<evidence type="ECO:0000256" key="7">
    <source>
        <dbReference type="RuleBase" id="RU003879"/>
    </source>
</evidence>
<dbReference type="GO" id="GO:0005886">
    <property type="term" value="C:plasma membrane"/>
    <property type="evidence" value="ECO:0007669"/>
    <property type="project" value="UniProtKB-SubCell"/>
</dbReference>
<keyword evidence="3" id="KW-1003">Cell membrane</keyword>
<accession>A0A366MU57</accession>
<evidence type="ECO:0000256" key="4">
    <source>
        <dbReference type="ARBA" id="ARBA00022692"/>
    </source>
</evidence>
<dbReference type="OrthoDB" id="5348190at2"/>
<dbReference type="EMBL" id="PDKB01000008">
    <property type="protein sequence ID" value="RBQ29160.1"/>
    <property type="molecule type" value="Genomic_DNA"/>
</dbReference>
<evidence type="ECO:0000256" key="1">
    <source>
        <dbReference type="ARBA" id="ARBA00004162"/>
    </source>
</evidence>
<comment type="caution">
    <text evidence="9">The sequence shown here is derived from an EMBL/GenBank/DDBJ whole genome shotgun (WGS) entry which is preliminary data.</text>
</comment>
<dbReference type="GO" id="GO:0022857">
    <property type="term" value="F:transmembrane transporter activity"/>
    <property type="evidence" value="ECO:0007669"/>
    <property type="project" value="InterPro"/>
</dbReference>
<evidence type="ECO:0000256" key="8">
    <source>
        <dbReference type="SAM" id="Phobius"/>
    </source>
</evidence>
<dbReference type="PANTHER" id="PTHR30558">
    <property type="entry name" value="EXBD MEMBRANE COMPONENT OF PMF-DRIVEN MACROMOLECULE IMPORT SYSTEM"/>
    <property type="match status" value="1"/>
</dbReference>